<evidence type="ECO:0000256" key="1">
    <source>
        <dbReference type="ARBA" id="ARBA00004533"/>
    </source>
</evidence>
<dbReference type="AlphaFoldDB" id="A0A1M5DZN0"/>
<keyword evidence="4 10" id="KW-1003">Cell membrane</keyword>
<evidence type="ECO:0000313" key="13">
    <source>
        <dbReference type="EMBL" id="SHF72272.1"/>
    </source>
</evidence>
<keyword evidence="14" id="KW-1185">Reference proteome</keyword>
<dbReference type="InterPro" id="IPR049031">
    <property type="entry name" value="T2SSK_SAM-like_1st"/>
</dbReference>
<feature type="domain" description="T2SS protein K first SAM-like" evidence="12">
    <location>
        <begin position="133"/>
        <end position="232"/>
    </location>
</feature>
<dbReference type="STRING" id="1122156.SAMN02745117_02492"/>
<keyword evidence="3 10" id="KW-0813">Transport</keyword>
<organism evidence="13 14">
    <name type="scientific">Lampropedia hyalina DSM 16112</name>
    <dbReference type="NCBI Taxonomy" id="1122156"/>
    <lineage>
        <taxon>Bacteria</taxon>
        <taxon>Pseudomonadati</taxon>
        <taxon>Pseudomonadota</taxon>
        <taxon>Betaproteobacteria</taxon>
        <taxon>Burkholderiales</taxon>
        <taxon>Comamonadaceae</taxon>
        <taxon>Lampropedia</taxon>
    </lineage>
</organism>
<evidence type="ECO:0000259" key="11">
    <source>
        <dbReference type="Pfam" id="PF03934"/>
    </source>
</evidence>
<dbReference type="NCBIfam" id="NF037980">
    <property type="entry name" value="T2SS_GspK"/>
    <property type="match status" value="1"/>
</dbReference>
<dbReference type="PIRSF" id="PIRSF002786">
    <property type="entry name" value="XcpX"/>
    <property type="match status" value="1"/>
</dbReference>
<comment type="subcellular location">
    <subcellularLocation>
        <location evidence="1 10">Cell inner membrane</location>
    </subcellularLocation>
</comment>
<dbReference type="Gene3D" id="1.10.40.60">
    <property type="entry name" value="EpsJ-like"/>
    <property type="match status" value="2"/>
</dbReference>
<protein>
    <recommendedName>
        <fullName evidence="10">Type II secretion system protein K</fullName>
    </recommendedName>
</protein>
<dbReference type="SUPFAM" id="SSF54523">
    <property type="entry name" value="Pili subunits"/>
    <property type="match status" value="1"/>
</dbReference>
<evidence type="ECO:0000313" key="14">
    <source>
        <dbReference type="Proteomes" id="UP000184327"/>
    </source>
</evidence>
<evidence type="ECO:0000256" key="4">
    <source>
        <dbReference type="ARBA" id="ARBA00022475"/>
    </source>
</evidence>
<gene>
    <name evidence="13" type="ORF">SAMN02745117_02492</name>
</gene>
<dbReference type="GO" id="GO:0009306">
    <property type="term" value="P:protein secretion"/>
    <property type="evidence" value="ECO:0007669"/>
    <property type="project" value="InterPro"/>
</dbReference>
<evidence type="ECO:0000256" key="9">
    <source>
        <dbReference type="ARBA" id="ARBA00023136"/>
    </source>
</evidence>
<keyword evidence="8" id="KW-1133">Transmembrane helix</keyword>
<dbReference type="InterPro" id="IPR045584">
    <property type="entry name" value="Pilin-like"/>
</dbReference>
<dbReference type="Gene3D" id="3.30.1300.30">
    <property type="entry name" value="GSPII I/J protein-like"/>
    <property type="match status" value="1"/>
</dbReference>
<name>A0A1M5DZN0_9BURK</name>
<keyword evidence="9 10" id="KW-0472">Membrane</keyword>
<evidence type="ECO:0000256" key="5">
    <source>
        <dbReference type="ARBA" id="ARBA00022519"/>
    </source>
</evidence>
<feature type="domain" description="T2SS protein K second SAM-like" evidence="11">
    <location>
        <begin position="236"/>
        <end position="278"/>
    </location>
</feature>
<proteinExistence type="inferred from homology"/>
<sequence length="336" mass="36984">MQASFNFVVMPSSSPPRQRGAALLVAMLIVALVASLASAASWQQWRNIQAETDERAQSQAYWLVRGALDWGKIILYLDRRATSNDHLNEPWALPLAEARLSTFLTADHNVSQVDANADMTEAFFNGGVADLQGRLNLTNLVDGEQLDAATVTQFERLFEALNLPVEQVATLARQYHASVRAENADSADSADSEASRTSEIPLTPVCIDQLDWLGLDRPTIERLRPYVTVLPARTRLNLNTAHELVLWAALEGADQAVAARLAAVRETQPFASVANAQTVVGPDVPLNGSTLGVETSYFLVTGRLRLDTLETSDRYVLHRDGNRLRTVRHECEQALQ</sequence>
<dbReference type="InterPro" id="IPR038072">
    <property type="entry name" value="GspK_central_sf"/>
</dbReference>
<evidence type="ECO:0000256" key="2">
    <source>
        <dbReference type="ARBA" id="ARBA00007246"/>
    </source>
</evidence>
<keyword evidence="5 10" id="KW-0997">Cell inner membrane</keyword>
<evidence type="ECO:0000256" key="8">
    <source>
        <dbReference type="ARBA" id="ARBA00022989"/>
    </source>
</evidence>
<dbReference type="Proteomes" id="UP000184327">
    <property type="component" value="Unassembled WGS sequence"/>
</dbReference>
<dbReference type="InterPro" id="IPR049179">
    <property type="entry name" value="T2SSK_SAM-like_2nd"/>
</dbReference>
<evidence type="ECO:0000259" key="12">
    <source>
        <dbReference type="Pfam" id="PF21687"/>
    </source>
</evidence>
<dbReference type="Pfam" id="PF21687">
    <property type="entry name" value="T2SSK_1st"/>
    <property type="match status" value="1"/>
</dbReference>
<reference evidence="13 14" key="1">
    <citation type="submission" date="2016-11" db="EMBL/GenBank/DDBJ databases">
        <authorList>
            <person name="Jaros S."/>
            <person name="Januszkiewicz K."/>
            <person name="Wedrychowicz H."/>
        </authorList>
    </citation>
    <scope>NUCLEOTIDE SEQUENCE [LARGE SCALE GENOMIC DNA]</scope>
    <source>
        <strain evidence="13 14">DSM 16112</strain>
    </source>
</reference>
<dbReference type="EMBL" id="FQUZ01000037">
    <property type="protein sequence ID" value="SHF72272.1"/>
    <property type="molecule type" value="Genomic_DNA"/>
</dbReference>
<evidence type="ECO:0000256" key="6">
    <source>
        <dbReference type="ARBA" id="ARBA00022692"/>
    </source>
</evidence>
<dbReference type="GO" id="GO:0005886">
    <property type="term" value="C:plasma membrane"/>
    <property type="evidence" value="ECO:0007669"/>
    <property type="project" value="UniProtKB-SubCell"/>
</dbReference>
<comment type="similarity">
    <text evidence="2 10">Belongs to the GSP K family.</text>
</comment>
<accession>A0A1M5DZN0</accession>
<dbReference type="SUPFAM" id="SSF158544">
    <property type="entry name" value="GspK insert domain-like"/>
    <property type="match status" value="1"/>
</dbReference>
<evidence type="ECO:0000256" key="10">
    <source>
        <dbReference type="PIRNR" id="PIRNR002786"/>
    </source>
</evidence>
<keyword evidence="7" id="KW-0653">Protein transport</keyword>
<dbReference type="Pfam" id="PF03934">
    <property type="entry name" value="T2SSK"/>
    <property type="match status" value="1"/>
</dbReference>
<keyword evidence="6" id="KW-0812">Transmembrane</keyword>
<evidence type="ECO:0000256" key="7">
    <source>
        <dbReference type="ARBA" id="ARBA00022927"/>
    </source>
</evidence>
<dbReference type="PANTHER" id="PTHR38831:SF1">
    <property type="entry name" value="TYPE II SECRETION SYSTEM PROTEIN K-RELATED"/>
    <property type="match status" value="1"/>
</dbReference>
<dbReference type="InterPro" id="IPR005628">
    <property type="entry name" value="GspK"/>
</dbReference>
<evidence type="ECO:0000256" key="3">
    <source>
        <dbReference type="ARBA" id="ARBA00022448"/>
    </source>
</evidence>
<dbReference type="PANTHER" id="PTHR38831">
    <property type="entry name" value="TYPE II SECRETION SYSTEM PROTEIN K"/>
    <property type="match status" value="1"/>
</dbReference>